<dbReference type="AlphaFoldDB" id="A0AAW0AP12"/>
<dbReference type="Gene3D" id="3.30.710.10">
    <property type="entry name" value="Potassium Channel Kv1.1, Chain A"/>
    <property type="match status" value="1"/>
</dbReference>
<dbReference type="EMBL" id="JAWWNJ010000055">
    <property type="protein sequence ID" value="KAK7014988.1"/>
    <property type="molecule type" value="Genomic_DNA"/>
</dbReference>
<dbReference type="PANTHER" id="PTHR47369">
    <property type="entry name" value="BTB/POZ DOMAIN-CONTAINING PROTEIN"/>
    <property type="match status" value="1"/>
</dbReference>
<comment type="caution">
    <text evidence="2">The sequence shown here is derived from an EMBL/GenBank/DDBJ whole genome shotgun (WGS) entry which is preliminary data.</text>
</comment>
<accession>A0AAW0AP12</accession>
<protein>
    <submittedName>
        <fullName evidence="2">BTB domain-containing protein</fullName>
    </submittedName>
</protein>
<reference evidence="2 3" key="1">
    <citation type="journal article" date="2024" name="J Genomics">
        <title>Draft genome sequencing and assembly of Favolaschia claudopus CIRM-BRFM 2984 isolated from oak limbs.</title>
        <authorList>
            <person name="Navarro D."/>
            <person name="Drula E."/>
            <person name="Chaduli D."/>
            <person name="Cazenave R."/>
            <person name="Ahrendt S."/>
            <person name="Wang J."/>
            <person name="Lipzen A."/>
            <person name="Daum C."/>
            <person name="Barry K."/>
            <person name="Grigoriev I.V."/>
            <person name="Favel A."/>
            <person name="Rosso M.N."/>
            <person name="Martin F."/>
        </authorList>
    </citation>
    <scope>NUCLEOTIDE SEQUENCE [LARGE SCALE GENOMIC DNA]</scope>
    <source>
        <strain evidence="2 3">CIRM-BRFM 2984</strain>
    </source>
</reference>
<dbReference type="PANTHER" id="PTHR47369:SF2">
    <property type="entry name" value="BTB_POZ DOMAIN-CONTAINING PROTEIN 2"/>
    <property type="match status" value="1"/>
</dbReference>
<evidence type="ECO:0000313" key="2">
    <source>
        <dbReference type="EMBL" id="KAK7014988.1"/>
    </source>
</evidence>
<gene>
    <name evidence="2" type="ORF">R3P38DRAFT_3321833</name>
</gene>
<dbReference type="Proteomes" id="UP001362999">
    <property type="component" value="Unassembled WGS sequence"/>
</dbReference>
<organism evidence="2 3">
    <name type="scientific">Favolaschia claudopus</name>
    <dbReference type="NCBI Taxonomy" id="2862362"/>
    <lineage>
        <taxon>Eukaryota</taxon>
        <taxon>Fungi</taxon>
        <taxon>Dikarya</taxon>
        <taxon>Basidiomycota</taxon>
        <taxon>Agaricomycotina</taxon>
        <taxon>Agaricomycetes</taxon>
        <taxon>Agaricomycetidae</taxon>
        <taxon>Agaricales</taxon>
        <taxon>Marasmiineae</taxon>
        <taxon>Mycenaceae</taxon>
        <taxon>Favolaschia</taxon>
    </lineage>
</organism>
<evidence type="ECO:0000256" key="1">
    <source>
        <dbReference type="SAM" id="MobiDB-lite"/>
    </source>
</evidence>
<sequence length="512" mass="56867">MSIPSSSSSVNGANGHNGVTQSDSFSPQPGFYDPTNFGSQSAHTNGFIFERHDADIVNHLYQSGFQTGNYADVVLHVHQGHLVTYRLHAIILSRSPFLAHLMSTSPPGNGTVFHLNLERDPEVTHEVIPFNLFFVLWFSRTSLALIDEKNCRAVLASAHLLGGMDELCSYSYDACRRSISIDSIGEWLQFLDNIPSPSDGSTTPDLAQTSIFGPYGQRLRDDVFNFLVVQLPRTLDIHSDSPLQSGVHGRDMLLQIFSRVPFDLFKTAVESQAFEIGSDQTRFKFAKDAIELRRRGIARGAEETVVLSNFGGSAIHITRKVRKRPLWKVNSSAFMATFNLFFTGKDDPLSCVIIGEDVMPRFFCFETPDRQSQIQGVKTTVSANNTNKVATLVFQPGNQLGSVTLGGTRTHPEFRTVAMADLLLPGSNHNARCFFAADGRKYEWRKCANLAGYDLYALNPPVVRVAAFRRCSEETAAGRARGLLQYTFAQDGLLLYTLVTLSLNRWIDMYAV</sequence>
<feature type="compositionally biased region" description="Polar residues" evidence="1">
    <location>
        <begin position="1"/>
        <end position="27"/>
    </location>
</feature>
<evidence type="ECO:0000313" key="3">
    <source>
        <dbReference type="Proteomes" id="UP001362999"/>
    </source>
</evidence>
<proteinExistence type="predicted"/>
<dbReference type="InterPro" id="IPR011333">
    <property type="entry name" value="SKP1/BTB/POZ_sf"/>
</dbReference>
<name>A0AAW0AP12_9AGAR</name>
<keyword evidence="3" id="KW-1185">Reference proteome</keyword>
<feature type="region of interest" description="Disordered" evidence="1">
    <location>
        <begin position="1"/>
        <end position="36"/>
    </location>
</feature>